<reference evidence="2 3" key="1">
    <citation type="submission" date="2024-02" db="EMBL/GenBank/DDBJ databases">
        <title>Full genome sequence of Nocardioides kribbensis.</title>
        <authorList>
            <person name="Poletto B.L."/>
            <person name="Silva G."/>
            <person name="Galante D."/>
            <person name="Campos K.R."/>
            <person name="Santos M.B.N."/>
            <person name="Sacchi C.T."/>
        </authorList>
    </citation>
    <scope>NUCLEOTIDE SEQUENCE [LARGE SCALE GENOMIC DNA]</scope>
    <source>
        <strain evidence="2 3">O4R</strain>
    </source>
</reference>
<comment type="caution">
    <text evidence="2">The sequence shown here is derived from an EMBL/GenBank/DDBJ whole genome shotgun (WGS) entry which is preliminary data.</text>
</comment>
<protein>
    <submittedName>
        <fullName evidence="2">Uncharacterized protein</fullName>
    </submittedName>
</protein>
<evidence type="ECO:0000256" key="1">
    <source>
        <dbReference type="SAM" id="MobiDB-lite"/>
    </source>
</evidence>
<feature type="compositionally biased region" description="Basic and acidic residues" evidence="1">
    <location>
        <begin position="27"/>
        <end position="43"/>
    </location>
</feature>
<proteinExistence type="predicted"/>
<name>A0ABV1NY52_9ACTN</name>
<dbReference type="EMBL" id="JBEGDP010000008">
    <property type="protein sequence ID" value="MEQ7847408.1"/>
    <property type="molecule type" value="Genomic_DNA"/>
</dbReference>
<dbReference type="Proteomes" id="UP001482520">
    <property type="component" value="Unassembled WGS sequence"/>
</dbReference>
<sequence>MFAAFLLAETTTQQIVTFLANAKSDHNGDLYVDRRLPKDDNGDPKTPTTGSPPGAPPVIEVEPDDDEEAA</sequence>
<feature type="region of interest" description="Disordered" evidence="1">
    <location>
        <begin position="27"/>
        <end position="70"/>
    </location>
</feature>
<gene>
    <name evidence="2" type="ORF">V6R90_08970</name>
</gene>
<evidence type="ECO:0000313" key="2">
    <source>
        <dbReference type="EMBL" id="MEQ7847408.1"/>
    </source>
</evidence>
<organism evidence="2 3">
    <name type="scientific">Nocardioides kribbensis</name>
    <dbReference type="NCBI Taxonomy" id="305517"/>
    <lineage>
        <taxon>Bacteria</taxon>
        <taxon>Bacillati</taxon>
        <taxon>Actinomycetota</taxon>
        <taxon>Actinomycetes</taxon>
        <taxon>Propionibacteriales</taxon>
        <taxon>Nocardioidaceae</taxon>
        <taxon>Nocardioides</taxon>
    </lineage>
</organism>
<keyword evidence="3" id="KW-1185">Reference proteome</keyword>
<accession>A0ABV1NY52</accession>
<feature type="compositionally biased region" description="Acidic residues" evidence="1">
    <location>
        <begin position="61"/>
        <end position="70"/>
    </location>
</feature>
<feature type="compositionally biased region" description="Low complexity" evidence="1">
    <location>
        <begin position="44"/>
        <end position="60"/>
    </location>
</feature>
<dbReference type="RefSeq" id="WP_349804436.1">
    <property type="nucleotide sequence ID" value="NZ_JBEGDP010000008.1"/>
</dbReference>
<evidence type="ECO:0000313" key="3">
    <source>
        <dbReference type="Proteomes" id="UP001482520"/>
    </source>
</evidence>